<evidence type="ECO:0000256" key="5">
    <source>
        <dbReference type="ARBA" id="ARBA00030001"/>
    </source>
</evidence>
<dbReference type="EMBL" id="DQWQ01000117">
    <property type="protein sequence ID" value="HDD35698.1"/>
    <property type="molecule type" value="Genomic_DNA"/>
</dbReference>
<evidence type="ECO:0000256" key="3">
    <source>
        <dbReference type="ARBA" id="ARBA00022490"/>
    </source>
</evidence>
<comment type="similarity">
    <text evidence="2">Belongs to the CRISPR system Cmr5 family.</text>
</comment>
<gene>
    <name evidence="6" type="primary">cmr5</name>
    <name evidence="6" type="ORF">ENF30_02740</name>
</gene>
<dbReference type="Pfam" id="PF09701">
    <property type="entry name" value="Cas_Cmr5"/>
    <property type="match status" value="1"/>
</dbReference>
<keyword evidence="4" id="KW-0051">Antiviral defense</keyword>
<dbReference type="InterPro" id="IPR010160">
    <property type="entry name" value="CRISPR-assoc_prot_Cmr5"/>
</dbReference>
<name>A0A7V0IAG6_DESA2</name>
<accession>A0A7V0IAG6</accession>
<comment type="caution">
    <text evidence="6">The sequence shown here is derived from an EMBL/GenBank/DDBJ whole genome shotgun (WGS) entry which is preliminary data.</text>
</comment>
<evidence type="ECO:0000256" key="2">
    <source>
        <dbReference type="ARBA" id="ARBA00006161"/>
    </source>
</evidence>
<dbReference type="GO" id="GO:0005737">
    <property type="term" value="C:cytoplasm"/>
    <property type="evidence" value="ECO:0007669"/>
    <property type="project" value="UniProtKB-SubCell"/>
</dbReference>
<proteinExistence type="inferred from homology"/>
<dbReference type="Gene3D" id="1.10.520.30">
    <property type="entry name" value="AF1862-like domain"/>
    <property type="match status" value="1"/>
</dbReference>
<dbReference type="CDD" id="cd09749">
    <property type="entry name" value="Cmr5_III-B"/>
    <property type="match status" value="1"/>
</dbReference>
<protein>
    <recommendedName>
        <fullName evidence="5">CRISPR type III-B/RAMP module-associated protein Cmr5</fullName>
    </recommendedName>
</protein>
<keyword evidence="3" id="KW-0963">Cytoplasm</keyword>
<dbReference type="AlphaFoldDB" id="A0A7V0IAG6"/>
<dbReference type="Proteomes" id="UP000885706">
    <property type="component" value="Unassembled WGS sequence"/>
</dbReference>
<evidence type="ECO:0000313" key="6">
    <source>
        <dbReference type="EMBL" id="HDD35698.1"/>
    </source>
</evidence>
<dbReference type="GO" id="GO:0051607">
    <property type="term" value="P:defense response to virus"/>
    <property type="evidence" value="ECO:0007669"/>
    <property type="project" value="UniProtKB-KW"/>
</dbReference>
<organism evidence="6">
    <name type="scientific">Desulfofervidus auxilii</name>
    <dbReference type="NCBI Taxonomy" id="1621989"/>
    <lineage>
        <taxon>Bacteria</taxon>
        <taxon>Pseudomonadati</taxon>
        <taxon>Thermodesulfobacteriota</taxon>
        <taxon>Candidatus Desulfofervidia</taxon>
        <taxon>Candidatus Desulfofervidales</taxon>
        <taxon>Candidatus Desulfofervidaceae</taxon>
        <taxon>Candidatus Desulfofervidus</taxon>
    </lineage>
</organism>
<evidence type="ECO:0000256" key="4">
    <source>
        <dbReference type="ARBA" id="ARBA00023118"/>
    </source>
</evidence>
<comment type="subcellular location">
    <subcellularLocation>
        <location evidence="1">Cytoplasm</location>
    </subcellularLocation>
</comment>
<dbReference type="NCBIfam" id="TIGR01881">
    <property type="entry name" value="cas_Cmr5"/>
    <property type="match status" value="1"/>
</dbReference>
<reference evidence="6" key="1">
    <citation type="journal article" date="2020" name="mSystems">
        <title>Genome- and Community-Level Interaction Insights into Carbon Utilization and Element Cycling Functions of Hydrothermarchaeota in Hydrothermal Sediment.</title>
        <authorList>
            <person name="Zhou Z."/>
            <person name="Liu Y."/>
            <person name="Xu W."/>
            <person name="Pan J."/>
            <person name="Luo Z.H."/>
            <person name="Li M."/>
        </authorList>
    </citation>
    <scope>NUCLEOTIDE SEQUENCE [LARGE SCALE GENOMIC DNA]</scope>
    <source>
        <strain evidence="6">HyVt-113</strain>
    </source>
</reference>
<dbReference type="InterPro" id="IPR023101">
    <property type="entry name" value="AF1862-like_dom_sf"/>
</dbReference>
<dbReference type="SUPFAM" id="SSF158568">
    <property type="entry name" value="AF1862-like"/>
    <property type="match status" value="1"/>
</dbReference>
<evidence type="ECO:0000256" key="1">
    <source>
        <dbReference type="ARBA" id="ARBA00004496"/>
    </source>
</evidence>
<sequence length="153" mass="17665">MEETKIQGIESGRAKFAWKCAKDGEKISTKKDQIDGEWYEDKNYKSYVKRLPELIKTNGLGAALAFIFSKRQKDSKKPKNAYDLIYKQIGEWLSKEDNKHLWSGCNNSGELIEKIISCNSFSYRALTIEVLAFLNWLKRFAEGLIEDQTGEKK</sequence>